<feature type="region of interest" description="Disordered" evidence="1">
    <location>
        <begin position="91"/>
        <end position="121"/>
    </location>
</feature>
<protein>
    <submittedName>
        <fullName evidence="2">Uncharacterized protein</fullName>
    </submittedName>
</protein>
<dbReference type="AlphaFoldDB" id="A0A3L6SW12"/>
<feature type="compositionally biased region" description="Basic and acidic residues" evidence="1">
    <location>
        <begin position="101"/>
        <end position="118"/>
    </location>
</feature>
<keyword evidence="3" id="KW-1185">Reference proteome</keyword>
<evidence type="ECO:0000313" key="2">
    <source>
        <dbReference type="EMBL" id="RLN28573.1"/>
    </source>
</evidence>
<name>A0A3L6SW12_PANMI</name>
<proteinExistence type="predicted"/>
<sequence>MPCGAKLWLHPARRCARSELRPPLLPAPREPGSDRPQPSGAARAELWPPSVHWCARPELRPPLLLAPREPKLQPVPACWCHASPALTALRAPGLSSGSNCHGEEERRGEEEKNTKKETQQIGSTCQKVVGVEI</sequence>
<feature type="region of interest" description="Disordered" evidence="1">
    <location>
        <begin position="19"/>
        <end position="46"/>
    </location>
</feature>
<organism evidence="2 3">
    <name type="scientific">Panicum miliaceum</name>
    <name type="common">Proso millet</name>
    <name type="synonym">Broomcorn millet</name>
    <dbReference type="NCBI Taxonomy" id="4540"/>
    <lineage>
        <taxon>Eukaryota</taxon>
        <taxon>Viridiplantae</taxon>
        <taxon>Streptophyta</taxon>
        <taxon>Embryophyta</taxon>
        <taxon>Tracheophyta</taxon>
        <taxon>Spermatophyta</taxon>
        <taxon>Magnoliopsida</taxon>
        <taxon>Liliopsida</taxon>
        <taxon>Poales</taxon>
        <taxon>Poaceae</taxon>
        <taxon>PACMAD clade</taxon>
        <taxon>Panicoideae</taxon>
        <taxon>Panicodae</taxon>
        <taxon>Paniceae</taxon>
        <taxon>Panicinae</taxon>
        <taxon>Panicum</taxon>
        <taxon>Panicum sect. Panicum</taxon>
    </lineage>
</organism>
<dbReference type="EMBL" id="PQIB02000003">
    <property type="protein sequence ID" value="RLN28573.1"/>
    <property type="molecule type" value="Genomic_DNA"/>
</dbReference>
<accession>A0A3L6SW12</accession>
<evidence type="ECO:0000313" key="3">
    <source>
        <dbReference type="Proteomes" id="UP000275267"/>
    </source>
</evidence>
<comment type="caution">
    <text evidence="2">The sequence shown here is derived from an EMBL/GenBank/DDBJ whole genome shotgun (WGS) entry which is preliminary data.</text>
</comment>
<dbReference type="Proteomes" id="UP000275267">
    <property type="component" value="Unassembled WGS sequence"/>
</dbReference>
<reference evidence="3" key="1">
    <citation type="journal article" date="2019" name="Nat. Commun.">
        <title>The genome of broomcorn millet.</title>
        <authorList>
            <person name="Zou C."/>
            <person name="Miki D."/>
            <person name="Li D."/>
            <person name="Tang Q."/>
            <person name="Xiao L."/>
            <person name="Rajput S."/>
            <person name="Deng P."/>
            <person name="Jia W."/>
            <person name="Huang R."/>
            <person name="Zhang M."/>
            <person name="Sun Y."/>
            <person name="Hu J."/>
            <person name="Fu X."/>
            <person name="Schnable P.S."/>
            <person name="Li F."/>
            <person name="Zhang H."/>
            <person name="Feng B."/>
            <person name="Zhu X."/>
            <person name="Liu R."/>
            <person name="Schnable J.C."/>
            <person name="Zhu J.-K."/>
            <person name="Zhang H."/>
        </authorList>
    </citation>
    <scope>NUCLEOTIDE SEQUENCE [LARGE SCALE GENOMIC DNA]</scope>
</reference>
<gene>
    <name evidence="2" type="ORF">C2845_PM05G24350</name>
</gene>
<evidence type="ECO:0000256" key="1">
    <source>
        <dbReference type="SAM" id="MobiDB-lite"/>
    </source>
</evidence>